<keyword evidence="2" id="KW-0732">Signal</keyword>
<dbReference type="Gene3D" id="1.10.238.10">
    <property type="entry name" value="EF-hand"/>
    <property type="match status" value="2"/>
</dbReference>
<evidence type="ECO:0000256" key="2">
    <source>
        <dbReference type="SAM" id="SignalP"/>
    </source>
</evidence>
<sequence>MKRLTSTAGVALCAIVLASGMAVAKSGHDRSPVTFESLDADQNGEISRAEMQASRASHLLRADTNGDGQLSLEELEAQGAERAKARAERMMSQLDTNEDGALSQEEMLGGQRATRRFDRVDRDGDGVISQSEFEAAQDRMAKRRPVDE</sequence>
<feature type="region of interest" description="Disordered" evidence="1">
    <location>
        <begin position="78"/>
        <end position="148"/>
    </location>
</feature>
<dbReference type="PANTHER" id="PTHR10827:SF52">
    <property type="entry name" value="IP16409P"/>
    <property type="match status" value="1"/>
</dbReference>
<accession>F7ZL03</accession>
<dbReference type="Pfam" id="PF13202">
    <property type="entry name" value="EF-hand_5"/>
    <property type="match status" value="4"/>
</dbReference>
<evidence type="ECO:0000259" key="3">
    <source>
        <dbReference type="PROSITE" id="PS50222"/>
    </source>
</evidence>
<dbReference type="PROSITE" id="PS50222">
    <property type="entry name" value="EF_HAND_2"/>
    <property type="match status" value="1"/>
</dbReference>
<evidence type="ECO:0000313" key="4">
    <source>
        <dbReference type="EMBL" id="AEI94014.1"/>
    </source>
</evidence>
<dbReference type="InterPro" id="IPR002048">
    <property type="entry name" value="EF_hand_dom"/>
</dbReference>
<feature type="domain" description="EF-hand" evidence="3">
    <location>
        <begin position="108"/>
        <end position="143"/>
    </location>
</feature>
<dbReference type="KEGG" id="rli:RLO149_c020330"/>
<feature type="compositionally biased region" description="Basic and acidic residues" evidence="1">
    <location>
        <begin position="79"/>
        <end position="89"/>
    </location>
</feature>
<gene>
    <name evidence="4" type="ordered locus">RLO149_c020330</name>
</gene>
<dbReference type="PANTHER" id="PTHR10827">
    <property type="entry name" value="RETICULOCALBIN"/>
    <property type="match status" value="1"/>
</dbReference>
<name>F7ZL03_ROSLO</name>
<dbReference type="STRING" id="391595.RLO149_c020330"/>
<protein>
    <recommendedName>
        <fullName evidence="3">EF-hand domain-containing protein</fullName>
    </recommendedName>
</protein>
<dbReference type="OrthoDB" id="5470953at2"/>
<dbReference type="HOGENOM" id="CLU_091273_4_0_5"/>
<dbReference type="eggNOG" id="COG5126">
    <property type="taxonomic scope" value="Bacteria"/>
</dbReference>
<dbReference type="SUPFAM" id="SSF47473">
    <property type="entry name" value="EF-hand"/>
    <property type="match status" value="1"/>
</dbReference>
<proteinExistence type="predicted"/>
<feature type="chain" id="PRO_5003373466" description="EF-hand domain-containing protein" evidence="2">
    <location>
        <begin position="25"/>
        <end position="148"/>
    </location>
</feature>
<dbReference type="AlphaFoldDB" id="F7ZL03"/>
<dbReference type="PROSITE" id="PS00018">
    <property type="entry name" value="EF_HAND_1"/>
    <property type="match status" value="2"/>
</dbReference>
<reference evidence="4 5" key="1">
    <citation type="journal article" date="2011" name="BMC Genomics">
        <title>Comparative genome analysis and genome-guided physiological analysis of Roseobacter litoralis.</title>
        <authorList>
            <person name="Kalhoefer D."/>
            <person name="Thole S."/>
            <person name="Voget S."/>
            <person name="Lehmann R."/>
            <person name="Liesegang H."/>
            <person name="Wollher A."/>
            <person name="Daniel R."/>
            <person name="Simon M."/>
            <person name="Brinkhoff T."/>
        </authorList>
    </citation>
    <scope>NUCLEOTIDE SEQUENCE [LARGE SCALE GENOMIC DNA]</scope>
    <source>
        <strain evidence="5">ATCC 49566 / DSM 6996 / JCM 21268 / NBRC 15278 / OCh 149</strain>
    </source>
</reference>
<feature type="compositionally biased region" description="Basic and acidic residues" evidence="1">
    <location>
        <begin position="136"/>
        <end position="148"/>
    </location>
</feature>
<organism evidence="4 5">
    <name type="scientific">Roseobacter litoralis (strain ATCC 49566 / DSM 6996 / JCM 21268 / NBRC 15278 / OCh 149)</name>
    <dbReference type="NCBI Taxonomy" id="391595"/>
    <lineage>
        <taxon>Bacteria</taxon>
        <taxon>Pseudomonadati</taxon>
        <taxon>Pseudomonadota</taxon>
        <taxon>Alphaproteobacteria</taxon>
        <taxon>Rhodobacterales</taxon>
        <taxon>Roseobacteraceae</taxon>
        <taxon>Roseobacter</taxon>
    </lineage>
</organism>
<dbReference type="InterPro" id="IPR018247">
    <property type="entry name" value="EF_Hand_1_Ca_BS"/>
</dbReference>
<feature type="signal peptide" evidence="2">
    <location>
        <begin position="1"/>
        <end position="24"/>
    </location>
</feature>
<dbReference type="EMBL" id="CP002623">
    <property type="protein sequence ID" value="AEI94014.1"/>
    <property type="molecule type" value="Genomic_DNA"/>
</dbReference>
<dbReference type="Proteomes" id="UP000001353">
    <property type="component" value="Chromosome"/>
</dbReference>
<dbReference type="InterPro" id="IPR011992">
    <property type="entry name" value="EF-hand-dom_pair"/>
</dbReference>
<dbReference type="RefSeq" id="WP_013961941.1">
    <property type="nucleotide sequence ID" value="NC_015730.1"/>
</dbReference>
<evidence type="ECO:0000256" key="1">
    <source>
        <dbReference type="SAM" id="MobiDB-lite"/>
    </source>
</evidence>
<evidence type="ECO:0000313" key="5">
    <source>
        <dbReference type="Proteomes" id="UP000001353"/>
    </source>
</evidence>
<dbReference type="GO" id="GO:0005509">
    <property type="term" value="F:calcium ion binding"/>
    <property type="evidence" value="ECO:0007669"/>
    <property type="project" value="InterPro"/>
</dbReference>
<keyword evidence="5" id="KW-1185">Reference proteome</keyword>
<feature type="compositionally biased region" description="Basic and acidic residues" evidence="1">
    <location>
        <begin position="115"/>
        <end position="125"/>
    </location>
</feature>